<dbReference type="Proteomes" id="UP001179121">
    <property type="component" value="Chromosome"/>
</dbReference>
<dbReference type="KEGG" id="nti:DNFV4_02388"/>
<protein>
    <recommendedName>
        <fullName evidence="2">DUF2062 domain-containing protein</fullName>
    </recommendedName>
</protein>
<keyword evidence="1" id="KW-0812">Transmembrane</keyword>
<dbReference type="InterPro" id="IPR018639">
    <property type="entry name" value="DUF2062"/>
</dbReference>
<feature type="transmembrane region" description="Helical" evidence="1">
    <location>
        <begin position="79"/>
        <end position="99"/>
    </location>
</feature>
<evidence type="ECO:0000256" key="1">
    <source>
        <dbReference type="SAM" id="Phobius"/>
    </source>
</evidence>
<feature type="transmembrane region" description="Helical" evidence="1">
    <location>
        <begin position="111"/>
        <end position="134"/>
    </location>
</feature>
<evidence type="ECO:0000259" key="2">
    <source>
        <dbReference type="Pfam" id="PF09835"/>
    </source>
</evidence>
<proteinExistence type="predicted"/>
<dbReference type="EMBL" id="OX365700">
    <property type="protein sequence ID" value="CAI4031965.1"/>
    <property type="molecule type" value="Genomic_DNA"/>
</dbReference>
<gene>
    <name evidence="3" type="ORF">DNFV4_02388</name>
</gene>
<feature type="domain" description="DUF2062" evidence="2">
    <location>
        <begin position="8"/>
        <end position="140"/>
    </location>
</feature>
<keyword evidence="1" id="KW-1133">Transmembrane helix</keyword>
<feature type="transmembrane region" description="Helical" evidence="1">
    <location>
        <begin position="21"/>
        <end position="49"/>
    </location>
</feature>
<name>A0AA86T4K6_9BACT</name>
<dbReference type="AlphaFoldDB" id="A0AA86T4K6"/>
<dbReference type="InterPro" id="IPR019935">
    <property type="entry name" value="CHP03546"/>
</dbReference>
<organism evidence="3 4">
    <name type="scientific">Nitrospira tepida</name>
    <dbReference type="NCBI Taxonomy" id="2973512"/>
    <lineage>
        <taxon>Bacteria</taxon>
        <taxon>Pseudomonadati</taxon>
        <taxon>Nitrospirota</taxon>
        <taxon>Nitrospiria</taxon>
        <taxon>Nitrospirales</taxon>
        <taxon>Nitrospiraceae</taxon>
        <taxon>Nitrospira</taxon>
    </lineage>
</organism>
<dbReference type="Pfam" id="PF09835">
    <property type="entry name" value="DUF2062"/>
    <property type="match status" value="1"/>
</dbReference>
<dbReference type="NCBIfam" id="TIGR03546">
    <property type="entry name" value="TIGR03546 family protein"/>
    <property type="match status" value="1"/>
</dbReference>
<reference evidence="3" key="1">
    <citation type="submission" date="2022-10" db="EMBL/GenBank/DDBJ databases">
        <authorList>
            <person name="Koch H."/>
        </authorList>
    </citation>
    <scope>NUCLEOTIDE SEQUENCE</scope>
    <source>
        <strain evidence="3">DNF</strain>
    </source>
</reference>
<evidence type="ECO:0000313" key="4">
    <source>
        <dbReference type="Proteomes" id="UP001179121"/>
    </source>
</evidence>
<keyword evidence="1" id="KW-0472">Membrane</keyword>
<feature type="transmembrane region" description="Helical" evidence="1">
    <location>
        <begin position="55"/>
        <end position="72"/>
    </location>
</feature>
<accession>A0AA86T4K6</accession>
<dbReference type="RefSeq" id="WP_289268716.1">
    <property type="nucleotide sequence ID" value="NZ_OX365700.1"/>
</dbReference>
<evidence type="ECO:0000313" key="3">
    <source>
        <dbReference type="EMBL" id="CAI4031965.1"/>
    </source>
</evidence>
<sequence>MLKTIAKFLKILNSDAAPGQISLGFAFAMVAGFTPLMSLHNLIVLFLVLVLRVNLASFLLGLALFSTLAFALDPLFHRLGLALLTAPALEALWTTLYNSTLWRLERFNNSIVMGSLTVSLALFAPVVVMGNLLVRQYRDHVMQWVLRSRLMQAFQASKLYGYYQSVSGWGG</sequence>
<keyword evidence="4" id="KW-1185">Reference proteome</keyword>